<reference evidence="1" key="1">
    <citation type="journal article" date="2014" name="Front. Microbiol.">
        <title>High frequency of phylogenetically diverse reductive dehalogenase-homologous genes in deep subseafloor sedimentary metagenomes.</title>
        <authorList>
            <person name="Kawai M."/>
            <person name="Futagami T."/>
            <person name="Toyoda A."/>
            <person name="Takaki Y."/>
            <person name="Nishi S."/>
            <person name="Hori S."/>
            <person name="Arai W."/>
            <person name="Tsubouchi T."/>
            <person name="Morono Y."/>
            <person name="Uchiyama I."/>
            <person name="Ito T."/>
            <person name="Fujiyama A."/>
            <person name="Inagaki F."/>
            <person name="Takami H."/>
        </authorList>
    </citation>
    <scope>NUCLEOTIDE SEQUENCE</scope>
    <source>
        <strain evidence="1">Expedition CK06-06</strain>
    </source>
</reference>
<protein>
    <submittedName>
        <fullName evidence="1">Uncharacterized protein</fullName>
    </submittedName>
</protein>
<accession>X1DSI2</accession>
<dbReference type="EMBL" id="BART01035126">
    <property type="protein sequence ID" value="GAH11210.1"/>
    <property type="molecule type" value="Genomic_DNA"/>
</dbReference>
<gene>
    <name evidence="1" type="ORF">S01H4_59784</name>
</gene>
<proteinExistence type="predicted"/>
<sequence length="125" mass="12378">ADSDFGSGDITTTGAIMIGTLTLKAGSIQDSSGDIEFGNENLTTLGLISANAIISTDSIIAAHVITGDSFITGGNIGPTGDPDLLQLAANALTVNGTITSTGNVSVTGTITASSFLKTDTSLLIS</sequence>
<dbReference type="AlphaFoldDB" id="X1DSI2"/>
<evidence type="ECO:0000313" key="1">
    <source>
        <dbReference type="EMBL" id="GAH11210.1"/>
    </source>
</evidence>
<feature type="non-terminal residue" evidence="1">
    <location>
        <position position="1"/>
    </location>
</feature>
<name>X1DSI2_9ZZZZ</name>
<organism evidence="1">
    <name type="scientific">marine sediment metagenome</name>
    <dbReference type="NCBI Taxonomy" id="412755"/>
    <lineage>
        <taxon>unclassified sequences</taxon>
        <taxon>metagenomes</taxon>
        <taxon>ecological metagenomes</taxon>
    </lineage>
</organism>
<comment type="caution">
    <text evidence="1">The sequence shown here is derived from an EMBL/GenBank/DDBJ whole genome shotgun (WGS) entry which is preliminary data.</text>
</comment>